<dbReference type="EMBL" id="KV921860">
    <property type="protein sequence ID" value="ORE10987.1"/>
    <property type="molecule type" value="Genomic_DNA"/>
</dbReference>
<feature type="non-terminal residue" evidence="1">
    <location>
        <position position="1"/>
    </location>
</feature>
<dbReference type="AlphaFoldDB" id="A0A1X0RG24"/>
<gene>
    <name evidence="1" type="ORF">BCV72DRAFT_329639</name>
</gene>
<dbReference type="Proteomes" id="UP000242414">
    <property type="component" value="Unassembled WGS sequence"/>
</dbReference>
<evidence type="ECO:0000313" key="1">
    <source>
        <dbReference type="EMBL" id="ORE10987.1"/>
    </source>
</evidence>
<proteinExistence type="predicted"/>
<reference evidence="1" key="1">
    <citation type="journal article" date="2016" name="Proc. Natl. Acad. Sci. U.S.A.">
        <title>Lipid metabolic changes in an early divergent fungus govern the establishment of a mutualistic symbiosis with endobacteria.</title>
        <authorList>
            <person name="Lastovetsky O.A."/>
            <person name="Gaspar M.L."/>
            <person name="Mondo S.J."/>
            <person name="LaButti K.M."/>
            <person name="Sandor L."/>
            <person name="Grigoriev I.V."/>
            <person name="Henry S.A."/>
            <person name="Pawlowska T.E."/>
        </authorList>
    </citation>
    <scope>NUCLEOTIDE SEQUENCE [LARGE SCALE GENOMIC DNA]</scope>
    <source>
        <strain evidence="1">ATCC 52814</strain>
    </source>
</reference>
<name>A0A1X0RG24_RHIZD</name>
<organism evidence="1">
    <name type="scientific">Rhizopus microsporus var. microsporus</name>
    <dbReference type="NCBI Taxonomy" id="86635"/>
    <lineage>
        <taxon>Eukaryota</taxon>
        <taxon>Fungi</taxon>
        <taxon>Fungi incertae sedis</taxon>
        <taxon>Mucoromycota</taxon>
        <taxon>Mucoromycotina</taxon>
        <taxon>Mucoromycetes</taxon>
        <taxon>Mucorales</taxon>
        <taxon>Mucorineae</taxon>
        <taxon>Rhizopodaceae</taxon>
        <taxon>Rhizopus</taxon>
    </lineage>
</organism>
<dbReference type="VEuPathDB" id="FungiDB:BCV72DRAFT_329639"/>
<accession>A0A1X0RG24</accession>
<protein>
    <submittedName>
        <fullName evidence="1">Uncharacterized protein</fullName>
    </submittedName>
</protein>
<sequence>HIQQKRFKLKLCTSEQRFIVAQNDQQPKTKPVMFIGDEGTGAGSRIKGFLRYGGIWKQRIQVKYVNVRITDEYMASQVCLYCFSKLDQLMQRKLNKGRQISFKSKGSL</sequence>